<dbReference type="Gene3D" id="1.10.357.10">
    <property type="entry name" value="Tetracycline Repressor, domain 2"/>
    <property type="match status" value="1"/>
</dbReference>
<dbReference type="RefSeq" id="WP_119912351.1">
    <property type="nucleotide sequence ID" value="NZ_QZCH01000039.1"/>
</dbReference>
<name>A0A418YA13_9GAMM</name>
<accession>A0A418YA13</accession>
<protein>
    <submittedName>
        <fullName evidence="1">TetR/AcrR family transcriptional regulator</fullName>
    </submittedName>
</protein>
<dbReference type="InterPro" id="IPR009057">
    <property type="entry name" value="Homeodomain-like_sf"/>
</dbReference>
<dbReference type="EMBL" id="QZCH01000039">
    <property type="protein sequence ID" value="RJG38615.1"/>
    <property type="molecule type" value="Genomic_DNA"/>
</dbReference>
<dbReference type="AlphaFoldDB" id="A0A418YA13"/>
<proteinExistence type="predicted"/>
<dbReference type="Proteomes" id="UP000283255">
    <property type="component" value="Unassembled WGS sequence"/>
</dbReference>
<sequence length="195" mass="22173">MATQAERNYLTKQNLIQATKKCILEVGVAGTNATLICQTAGVTRGALNHQYQDGKYGVMADVLDGIFSRIIVELQGKHQTCPLLVLEFLLQDLHKDPHSERFLVITDLWLSMRIDERLAEIVGPVFHQANAMVWNKFDPHSDHEVDIFIGMVRTFFQGMHLNRFNNELDLNILKKQAGLMLKLLQNYKQTLALIA</sequence>
<evidence type="ECO:0000313" key="2">
    <source>
        <dbReference type="Proteomes" id="UP000283255"/>
    </source>
</evidence>
<dbReference type="OrthoDB" id="5816932at2"/>
<gene>
    <name evidence="1" type="ORF">D1Z90_18850</name>
</gene>
<reference evidence="1 2" key="1">
    <citation type="submission" date="2018-09" db="EMBL/GenBank/DDBJ databases">
        <authorList>
            <person name="Wang F."/>
        </authorList>
    </citation>
    <scope>NUCLEOTIDE SEQUENCE [LARGE SCALE GENOMIC DNA]</scope>
    <source>
        <strain evidence="1 2">PLHSC7-2</strain>
    </source>
</reference>
<evidence type="ECO:0000313" key="1">
    <source>
        <dbReference type="EMBL" id="RJG38615.1"/>
    </source>
</evidence>
<comment type="caution">
    <text evidence="1">The sequence shown here is derived from an EMBL/GenBank/DDBJ whole genome shotgun (WGS) entry which is preliminary data.</text>
</comment>
<reference evidence="1 2" key="2">
    <citation type="submission" date="2019-01" db="EMBL/GenBank/DDBJ databases">
        <title>Motilimonas pumilus sp. nov., isolated from the gut of sea cucumber (Apostichopus japonicus).</title>
        <authorList>
            <person name="Wang F.-Q."/>
            <person name="Ren L.-H."/>
            <person name="Lin Y.-W."/>
            <person name="Sun G.-H."/>
            <person name="Du Z.-J."/>
            <person name="Zhao J.-X."/>
            <person name="Liu X.-J."/>
            <person name="Liu L.-J."/>
        </authorList>
    </citation>
    <scope>NUCLEOTIDE SEQUENCE [LARGE SCALE GENOMIC DNA]</scope>
    <source>
        <strain evidence="1 2">PLHSC7-2</strain>
    </source>
</reference>
<keyword evidence="2" id="KW-1185">Reference proteome</keyword>
<dbReference type="SUPFAM" id="SSF46689">
    <property type="entry name" value="Homeodomain-like"/>
    <property type="match status" value="1"/>
</dbReference>
<organism evidence="1 2">
    <name type="scientific">Motilimonas pumila</name>
    <dbReference type="NCBI Taxonomy" id="2303987"/>
    <lineage>
        <taxon>Bacteria</taxon>
        <taxon>Pseudomonadati</taxon>
        <taxon>Pseudomonadota</taxon>
        <taxon>Gammaproteobacteria</taxon>
        <taxon>Alteromonadales</taxon>
        <taxon>Alteromonadales genera incertae sedis</taxon>
        <taxon>Motilimonas</taxon>
    </lineage>
</organism>